<keyword evidence="2" id="KW-1185">Reference proteome</keyword>
<comment type="caution">
    <text evidence="1">The sequence shown here is derived from an EMBL/GenBank/DDBJ whole genome shotgun (WGS) entry which is preliminary data.</text>
</comment>
<accession>A0A6A3CEP7</accession>
<dbReference type="EMBL" id="VEPZ02000408">
    <property type="protein sequence ID" value="KAE8725692.1"/>
    <property type="molecule type" value="Genomic_DNA"/>
</dbReference>
<gene>
    <name evidence="1" type="ORF">F3Y22_tig00008256pilonHSYRG00023</name>
</gene>
<name>A0A6A3CEP7_HIBSY</name>
<evidence type="ECO:0000313" key="2">
    <source>
        <dbReference type="Proteomes" id="UP000436088"/>
    </source>
</evidence>
<dbReference type="AlphaFoldDB" id="A0A6A3CEP7"/>
<proteinExistence type="predicted"/>
<protein>
    <submittedName>
        <fullName evidence="1">Uncharacterized protein</fullName>
    </submittedName>
</protein>
<sequence>MVEMADAHIVKIPVDEEQPRKLSRALATVTTILSHPLISESRPSLASQVVAKRGRRHRSSNSVASLLSSMAFSSSCSHLPKITFAGNCGERNDNRGLTRCIQEPRMKGESFDLSKEPHVGKRMKSTSVEIKWKGVTWWSQYLITTVLFASRSLWLSLEDYSQIRFDVPIGDEASWSDNTENMSRQHHYSVAEAIV</sequence>
<dbReference type="Proteomes" id="UP000436088">
    <property type="component" value="Unassembled WGS sequence"/>
</dbReference>
<evidence type="ECO:0000313" key="1">
    <source>
        <dbReference type="EMBL" id="KAE8725692.1"/>
    </source>
</evidence>
<reference evidence="1" key="1">
    <citation type="submission" date="2019-09" db="EMBL/GenBank/DDBJ databases">
        <title>Draft genome information of white flower Hibiscus syriacus.</title>
        <authorList>
            <person name="Kim Y.-M."/>
        </authorList>
    </citation>
    <scope>NUCLEOTIDE SEQUENCE [LARGE SCALE GENOMIC DNA]</scope>
    <source>
        <strain evidence="1">YM2019G1</strain>
    </source>
</reference>
<organism evidence="1 2">
    <name type="scientific">Hibiscus syriacus</name>
    <name type="common">Rose of Sharon</name>
    <dbReference type="NCBI Taxonomy" id="106335"/>
    <lineage>
        <taxon>Eukaryota</taxon>
        <taxon>Viridiplantae</taxon>
        <taxon>Streptophyta</taxon>
        <taxon>Embryophyta</taxon>
        <taxon>Tracheophyta</taxon>
        <taxon>Spermatophyta</taxon>
        <taxon>Magnoliopsida</taxon>
        <taxon>eudicotyledons</taxon>
        <taxon>Gunneridae</taxon>
        <taxon>Pentapetalae</taxon>
        <taxon>rosids</taxon>
        <taxon>malvids</taxon>
        <taxon>Malvales</taxon>
        <taxon>Malvaceae</taxon>
        <taxon>Malvoideae</taxon>
        <taxon>Hibiscus</taxon>
    </lineage>
</organism>